<keyword evidence="16" id="KW-1185">Reference proteome</keyword>
<evidence type="ECO:0000313" key="16">
    <source>
        <dbReference type="Proteomes" id="UP000519004"/>
    </source>
</evidence>
<proteinExistence type="inferred from homology"/>
<evidence type="ECO:0000256" key="7">
    <source>
        <dbReference type="ARBA" id="ARBA00022729"/>
    </source>
</evidence>
<dbReference type="AlphaFoldDB" id="A0A7W8DDT4"/>
<dbReference type="Gene3D" id="1.10.390.10">
    <property type="entry name" value="Neutral Protease Domain 2"/>
    <property type="match status" value="1"/>
</dbReference>
<evidence type="ECO:0000256" key="4">
    <source>
        <dbReference type="ARBA" id="ARBA00022525"/>
    </source>
</evidence>
<evidence type="ECO:0000256" key="5">
    <source>
        <dbReference type="ARBA" id="ARBA00022670"/>
    </source>
</evidence>
<dbReference type="CDD" id="cd00146">
    <property type="entry name" value="PKD"/>
    <property type="match status" value="1"/>
</dbReference>
<evidence type="ECO:0000256" key="11">
    <source>
        <dbReference type="ARBA" id="ARBA00023145"/>
    </source>
</evidence>
<feature type="region of interest" description="Disordered" evidence="12">
    <location>
        <begin position="1"/>
        <end position="21"/>
    </location>
</feature>
<dbReference type="Pfam" id="PF02128">
    <property type="entry name" value="Peptidase_M36"/>
    <property type="match status" value="1"/>
</dbReference>
<dbReference type="SUPFAM" id="SSF55486">
    <property type="entry name" value="Metalloproteases ('zincins'), catalytic domain"/>
    <property type="match status" value="1"/>
</dbReference>
<keyword evidence="5" id="KW-0645">Protease</keyword>
<keyword evidence="9" id="KW-0862">Zinc</keyword>
<feature type="domain" description="PKD/Chitinase" evidence="14">
    <location>
        <begin position="660"/>
        <end position="750"/>
    </location>
</feature>
<keyword evidence="8" id="KW-0378">Hydrolase</keyword>
<reference evidence="15 16" key="1">
    <citation type="submission" date="2020-08" db="EMBL/GenBank/DDBJ databases">
        <title>Genomic Encyclopedia of Type Strains, Phase IV (KMG-IV): sequencing the most valuable type-strain genomes for metagenomic binning, comparative biology and taxonomic classification.</title>
        <authorList>
            <person name="Goeker M."/>
        </authorList>
    </citation>
    <scope>NUCLEOTIDE SEQUENCE [LARGE SCALE GENOMIC DNA]</scope>
    <source>
        <strain evidence="15 16">DSM 25897</strain>
    </source>
</reference>
<dbReference type="InterPro" id="IPR050371">
    <property type="entry name" value="Fungal_virulence_M36"/>
</dbReference>
<feature type="chain" id="PRO_5030999431" description="PKD/Chitinase domain-containing protein" evidence="13">
    <location>
        <begin position="48"/>
        <end position="1112"/>
    </location>
</feature>
<dbReference type="GO" id="GO:0004222">
    <property type="term" value="F:metalloendopeptidase activity"/>
    <property type="evidence" value="ECO:0007669"/>
    <property type="project" value="InterPro"/>
</dbReference>
<dbReference type="PANTHER" id="PTHR33478">
    <property type="entry name" value="EXTRACELLULAR METALLOPROTEINASE MEP"/>
    <property type="match status" value="1"/>
</dbReference>
<evidence type="ECO:0000256" key="2">
    <source>
        <dbReference type="ARBA" id="ARBA00004613"/>
    </source>
</evidence>
<keyword evidence="6" id="KW-0479">Metal-binding</keyword>
<evidence type="ECO:0000313" key="15">
    <source>
        <dbReference type="EMBL" id="MBB5015317.1"/>
    </source>
</evidence>
<sequence length="1112" mass="118096">MSTAYRTPTAAVTSSSMSQRRQPRIITRTSLAIAITAALCLAAPAAAAPDAGRGKGIDRSLIRSDAENPRSRVVFDLDGGFLTAPSAMPAAQVALDYVAAHPSDFGLNARDVRTLFVEKAYTSDHDGVHYVTLGQEVDGIRVHNARLVAVVSPEGRLVKIGGRTGTSKTSGNARLTAGEAIGLSAERGHAGTRAAPRGAATRAKGRHVFENPYARDIFQPTPVSAELVWHLRDDGSLRLAWLTDVEVSGTSWYETLLDAESGEIIERESRYAHDSHPQGTVFTGQHPDASPGGRVVRDLVGLDGNWSTGTTTSGNNVNAYQDRGNNNAIGYQPQGVDGRLFNFPFTDAWRALPDGTDFGDIPEATWNAAIDADRDAVITQLFYYTNDMHDWLYGYGFNEASGNFQVDNFGRGGLGGDPVLAEAHDGIDFGCLDNANPPNPIRCANNANFGTPADGASPRMQMYLWIRPNRPYRDGSLDGDVIAHEYGHGVSNRLVPGTISNATNQAGSLGEGWSDAISFLRWGDATVGEYVTGNATRGIRNFAYDVHPWLYGNYSTAVTSPHRNGEIWAAMMYQIRIRLGIAATTRLMLDGMRATANGPNVRFIDARDGIIAADQASGATRRCPLWASFSLRGLGTGAISAGLHASQSNNFDAPADCLPSADAGGPYSTPEGTDTSLSAAASVSGSHASAGAIVSYEWDLDNDGQYDDATGITADFTAVGQDGSFTVGLRVTDEWGLSATTSVNVTVTNVLPTVNIDAIAPIDELGTVTVSGTITDPGWLEPLTATIDFDDGAGPQALAGTLENVRPDATLTFSVQKQYGDDGLFDVQICARDLIGGAPNPTLVCDIAVADVANIDPEVAIDTGGMQDYGGNPAFVLKKGEEISITGTSVDPGSDDLTFTWDWDDGSSDDRISRVNPPADDPLKSPSIQPRDVTLSQAHTYGEACLYDFSLVVVDDDGGQGSDNAAVVVTGNASASKGSGWWLNQYRPASPNDFSDAELQCYLDIIAYFSLVFDQPLARQDAEQTLQSPAKSPARIMLREQLMAAWLNFANGAIGFDTPVVTSGKKKNATPDSTFGAAILQAESVHNNANASDAQLRAQKDIVERIVLRDGG</sequence>
<dbReference type="InterPro" id="IPR013783">
    <property type="entry name" value="Ig-like_fold"/>
</dbReference>
<dbReference type="SUPFAM" id="SSF49299">
    <property type="entry name" value="PKD domain"/>
    <property type="match status" value="1"/>
</dbReference>
<comment type="cofactor">
    <cofactor evidence="1">
        <name>Zn(2+)</name>
        <dbReference type="ChEBI" id="CHEBI:29105"/>
    </cofactor>
</comment>
<accession>A0A7W8DDT4</accession>
<keyword evidence="7 13" id="KW-0732">Signal</keyword>
<evidence type="ECO:0000256" key="3">
    <source>
        <dbReference type="ARBA" id="ARBA00006006"/>
    </source>
</evidence>
<dbReference type="InterPro" id="IPR011096">
    <property type="entry name" value="FTP_domain"/>
</dbReference>
<comment type="subcellular location">
    <subcellularLocation>
        <location evidence="2">Secreted</location>
    </subcellularLocation>
</comment>
<dbReference type="PANTHER" id="PTHR33478:SF1">
    <property type="entry name" value="EXTRACELLULAR METALLOPROTEINASE MEP"/>
    <property type="match status" value="1"/>
</dbReference>
<evidence type="ECO:0000256" key="10">
    <source>
        <dbReference type="ARBA" id="ARBA00023049"/>
    </source>
</evidence>
<comment type="similarity">
    <text evidence="3">Belongs to the peptidase M36 family.</text>
</comment>
<dbReference type="Proteomes" id="UP000519004">
    <property type="component" value="Unassembled WGS sequence"/>
</dbReference>
<feature type="compositionally biased region" description="Polar residues" evidence="12">
    <location>
        <begin position="1"/>
        <end position="20"/>
    </location>
</feature>
<dbReference type="InterPro" id="IPR022409">
    <property type="entry name" value="PKD/Chitinase_dom"/>
</dbReference>
<organism evidence="15 16">
    <name type="scientific">Rehaibacterium terrae</name>
    <dbReference type="NCBI Taxonomy" id="1341696"/>
    <lineage>
        <taxon>Bacteria</taxon>
        <taxon>Pseudomonadati</taxon>
        <taxon>Pseudomonadota</taxon>
        <taxon>Gammaproteobacteria</taxon>
        <taxon>Lysobacterales</taxon>
        <taxon>Lysobacteraceae</taxon>
        <taxon>Rehaibacterium</taxon>
    </lineage>
</organism>
<keyword evidence="11" id="KW-0865">Zymogen</keyword>
<dbReference type="SMART" id="SM00089">
    <property type="entry name" value="PKD"/>
    <property type="match status" value="2"/>
</dbReference>
<evidence type="ECO:0000256" key="6">
    <source>
        <dbReference type="ARBA" id="ARBA00022723"/>
    </source>
</evidence>
<feature type="region of interest" description="Disordered" evidence="12">
    <location>
        <begin position="908"/>
        <end position="929"/>
    </location>
</feature>
<evidence type="ECO:0000256" key="1">
    <source>
        <dbReference type="ARBA" id="ARBA00001947"/>
    </source>
</evidence>
<dbReference type="Gene3D" id="3.10.170.10">
    <property type="match status" value="1"/>
</dbReference>
<dbReference type="Pfam" id="PF07504">
    <property type="entry name" value="FTP"/>
    <property type="match status" value="1"/>
</dbReference>
<dbReference type="InterPro" id="IPR035986">
    <property type="entry name" value="PKD_dom_sf"/>
</dbReference>
<dbReference type="Pfam" id="PF22352">
    <property type="entry name" value="K319L-like_PKD"/>
    <property type="match status" value="1"/>
</dbReference>
<evidence type="ECO:0000256" key="13">
    <source>
        <dbReference type="SAM" id="SignalP"/>
    </source>
</evidence>
<feature type="signal peptide" evidence="13">
    <location>
        <begin position="1"/>
        <end position="47"/>
    </location>
</feature>
<protein>
    <recommendedName>
        <fullName evidence="14">PKD/Chitinase domain-containing protein</fullName>
    </recommendedName>
</protein>
<keyword evidence="4" id="KW-0964">Secreted</keyword>
<dbReference type="RefSeq" id="WP_183947986.1">
    <property type="nucleotide sequence ID" value="NZ_JACHHX010000006.1"/>
</dbReference>
<evidence type="ECO:0000259" key="14">
    <source>
        <dbReference type="SMART" id="SM00089"/>
    </source>
</evidence>
<feature type="domain" description="PKD/Chitinase" evidence="14">
    <location>
        <begin position="866"/>
        <end position="972"/>
    </location>
</feature>
<dbReference type="EMBL" id="JACHHX010000006">
    <property type="protein sequence ID" value="MBB5015317.1"/>
    <property type="molecule type" value="Genomic_DNA"/>
</dbReference>
<gene>
    <name evidence="15" type="ORF">HNQ58_001203</name>
</gene>
<dbReference type="GO" id="GO:0005615">
    <property type="term" value="C:extracellular space"/>
    <property type="evidence" value="ECO:0007669"/>
    <property type="project" value="InterPro"/>
</dbReference>
<dbReference type="GO" id="GO:0008270">
    <property type="term" value="F:zinc ion binding"/>
    <property type="evidence" value="ECO:0007669"/>
    <property type="project" value="InterPro"/>
</dbReference>
<name>A0A7W8DDT4_9GAMM</name>
<evidence type="ECO:0000256" key="9">
    <source>
        <dbReference type="ARBA" id="ARBA00022833"/>
    </source>
</evidence>
<keyword evidence="10" id="KW-0482">Metalloprotease</keyword>
<dbReference type="InterPro" id="IPR027268">
    <property type="entry name" value="Peptidase_M4/M1_CTD_sf"/>
</dbReference>
<evidence type="ECO:0000256" key="8">
    <source>
        <dbReference type="ARBA" id="ARBA00022801"/>
    </source>
</evidence>
<dbReference type="GO" id="GO:0006508">
    <property type="term" value="P:proteolysis"/>
    <property type="evidence" value="ECO:0007669"/>
    <property type="project" value="UniProtKB-KW"/>
</dbReference>
<dbReference type="CDD" id="cd09596">
    <property type="entry name" value="M36"/>
    <property type="match status" value="1"/>
</dbReference>
<comment type="caution">
    <text evidence="15">The sequence shown here is derived from an EMBL/GenBank/DDBJ whole genome shotgun (WGS) entry which is preliminary data.</text>
</comment>
<evidence type="ECO:0000256" key="12">
    <source>
        <dbReference type="SAM" id="MobiDB-lite"/>
    </source>
</evidence>
<dbReference type="Gene3D" id="2.60.40.10">
    <property type="entry name" value="Immunoglobulins"/>
    <property type="match status" value="2"/>
</dbReference>
<dbReference type="InterPro" id="IPR001842">
    <property type="entry name" value="Peptidase_M36"/>
</dbReference>